<keyword evidence="1" id="KW-0812">Transmembrane</keyword>
<comment type="caution">
    <text evidence="2">The sequence shown here is derived from an EMBL/GenBank/DDBJ whole genome shotgun (WGS) entry which is preliminary data.</text>
</comment>
<dbReference type="RefSeq" id="WP_228487880.1">
    <property type="nucleotide sequence ID" value="NZ_AP025519.1"/>
</dbReference>
<evidence type="ECO:0000313" key="3">
    <source>
        <dbReference type="Proteomes" id="UP001145481"/>
    </source>
</evidence>
<feature type="transmembrane region" description="Helical" evidence="1">
    <location>
        <begin position="29"/>
        <end position="52"/>
    </location>
</feature>
<keyword evidence="1" id="KW-1133">Transmembrane helix</keyword>
<feature type="transmembrane region" description="Helical" evidence="1">
    <location>
        <begin position="64"/>
        <end position="83"/>
    </location>
</feature>
<evidence type="ECO:0000313" key="2">
    <source>
        <dbReference type="EMBL" id="MDA5623347.1"/>
    </source>
</evidence>
<evidence type="ECO:0000256" key="1">
    <source>
        <dbReference type="SAM" id="Phobius"/>
    </source>
</evidence>
<name>A0A9X3UQ30_PASMD</name>
<reference evidence="2" key="1">
    <citation type="submission" date="2022-07" db="EMBL/GenBank/DDBJ databases">
        <title>Genome-based characterization of novel serogroup A variants of Pasteurella multocida.</title>
        <authorList>
            <person name="Prajapati A."/>
            <person name="Yogisharadhya R."/>
            <person name="Mohanty N."/>
            <person name="Chanda M."/>
            <person name="Mendem S.K."/>
            <person name="Siddaramappa S."/>
            <person name="Shivachandra S.B."/>
        </authorList>
    </citation>
    <scope>NUCLEOTIDE SEQUENCE</scope>
    <source>
        <strain evidence="2">NIVEDIPm19</strain>
    </source>
</reference>
<accession>A0A9X3UQ30</accession>
<dbReference type="GeneID" id="77212563"/>
<gene>
    <name evidence="2" type="ORF">NM948_07265</name>
</gene>
<dbReference type="Proteomes" id="UP001145481">
    <property type="component" value="Unassembled WGS sequence"/>
</dbReference>
<sequence length="105" mass="12405">MLSVIMLVVGVLLYQWLPHHKILVSLTDATLFIMLLEWITIGLGLMYQFGYLRTKIGTDTQRAMLWNCPTYVLIIPFLLNTSVKKQYHAFWQKYHQHNNDVSFPY</sequence>
<dbReference type="AlphaFoldDB" id="A0A9X3UQ30"/>
<proteinExistence type="predicted"/>
<protein>
    <submittedName>
        <fullName evidence="2">Uncharacterized protein</fullName>
    </submittedName>
</protein>
<organism evidence="2 3">
    <name type="scientific">Pasteurella multocida</name>
    <dbReference type="NCBI Taxonomy" id="747"/>
    <lineage>
        <taxon>Bacteria</taxon>
        <taxon>Pseudomonadati</taxon>
        <taxon>Pseudomonadota</taxon>
        <taxon>Gammaproteobacteria</taxon>
        <taxon>Pasteurellales</taxon>
        <taxon>Pasteurellaceae</taxon>
        <taxon>Pasteurella</taxon>
    </lineage>
</organism>
<keyword evidence="1" id="KW-0472">Membrane</keyword>
<dbReference type="EMBL" id="JANJHC010000013">
    <property type="protein sequence ID" value="MDA5623347.1"/>
    <property type="molecule type" value="Genomic_DNA"/>
</dbReference>